<dbReference type="InterPro" id="IPR003772">
    <property type="entry name" value="YceD"/>
</dbReference>
<reference evidence="1" key="2">
    <citation type="submission" date="2006-05" db="EMBL/GenBank/DDBJ databases">
        <title>Sequencing of the draft genome and assembly of Desulfuromonas acetoxidans DSM 684.</title>
        <authorList>
            <consortium name="US DOE Joint Genome Institute (JGI-PGF)"/>
            <person name="Copeland A."/>
            <person name="Lucas S."/>
            <person name="Lapidus A."/>
            <person name="Barry K."/>
            <person name="Detter J.C."/>
            <person name="Glavina del Rio T."/>
            <person name="Hammon N."/>
            <person name="Israni S."/>
            <person name="Dalin E."/>
            <person name="Tice H."/>
            <person name="Bruce D."/>
            <person name="Pitluck S."/>
            <person name="Richardson P."/>
        </authorList>
    </citation>
    <scope>NUCLEOTIDE SEQUENCE [LARGE SCALE GENOMIC DNA]</scope>
    <source>
        <strain evidence="1">DSM 684</strain>
    </source>
</reference>
<comment type="caution">
    <text evidence="1">The sequence shown here is derived from an EMBL/GenBank/DDBJ whole genome shotgun (WGS) entry which is preliminary data.</text>
</comment>
<organism evidence="1 2">
    <name type="scientific">Desulfuromonas acetoxidans (strain DSM 684 / 11070)</name>
    <dbReference type="NCBI Taxonomy" id="281689"/>
    <lineage>
        <taxon>Bacteria</taxon>
        <taxon>Pseudomonadati</taxon>
        <taxon>Thermodesulfobacteriota</taxon>
        <taxon>Desulfuromonadia</taxon>
        <taxon>Desulfuromonadales</taxon>
        <taxon>Desulfuromonadaceae</taxon>
        <taxon>Desulfuromonas</taxon>
    </lineage>
</organism>
<sequence length="181" mass="19943">MQLRAEDIKDHHSGLHIEQSVDQYPILAQLVKDGGYVFRTPVQVDVHVSVVGGVIELDGHIQVEVEIPCGRCLTPSVYSLSGDFHQSFVEELPNITGEDGEELELTAEEMGLELFDGEAIDLDDEVQQQVVLLLPAHPLCDEACKGLCVECGANLNEEPCECAEKKVSMHFAALKDFKVEK</sequence>
<gene>
    <name evidence="1" type="ORF">Dace_2233</name>
</gene>
<evidence type="ECO:0000313" key="2">
    <source>
        <dbReference type="Proteomes" id="UP000005695"/>
    </source>
</evidence>
<accession>Q1K0K8</accession>
<dbReference type="PANTHER" id="PTHR34374:SF1">
    <property type="entry name" value="LARGE RIBOSOMAL RNA SUBUNIT ACCUMULATION PROTEIN YCED HOMOLOG 1, CHLOROPLASTIC"/>
    <property type="match status" value="1"/>
</dbReference>
<proteinExistence type="predicted"/>
<evidence type="ECO:0008006" key="3">
    <source>
        <dbReference type="Google" id="ProtNLM"/>
    </source>
</evidence>
<dbReference type="PANTHER" id="PTHR34374">
    <property type="entry name" value="LARGE RIBOSOMAL RNA SUBUNIT ACCUMULATION PROTEIN YCED HOMOLOG 1, CHLOROPLASTIC"/>
    <property type="match status" value="1"/>
</dbReference>
<reference evidence="1" key="1">
    <citation type="submission" date="2006-05" db="EMBL/GenBank/DDBJ databases">
        <title>Annotation of the draft genome assembly of Desulfuromonas acetoxidans DSM 684.</title>
        <authorList>
            <consortium name="US DOE Joint Genome Institute (JGI-ORNL)"/>
            <person name="Larimer F."/>
            <person name="Land M."/>
            <person name="Hauser L."/>
        </authorList>
    </citation>
    <scope>NUCLEOTIDE SEQUENCE [LARGE SCALE GENOMIC DNA]</scope>
    <source>
        <strain evidence="1">DSM 684</strain>
    </source>
</reference>
<protein>
    <recommendedName>
        <fullName evidence="3">DUF177 domain-containing protein</fullName>
    </recommendedName>
</protein>
<dbReference type="Proteomes" id="UP000005695">
    <property type="component" value="Unassembled WGS sequence"/>
</dbReference>
<evidence type="ECO:0000313" key="1">
    <source>
        <dbReference type="EMBL" id="EAT15933.1"/>
    </source>
</evidence>
<dbReference type="Pfam" id="PF02620">
    <property type="entry name" value="YceD"/>
    <property type="match status" value="1"/>
</dbReference>
<dbReference type="AlphaFoldDB" id="Q1K0K8"/>
<name>Q1K0K8_DESA6</name>
<keyword evidence="2" id="KW-1185">Reference proteome</keyword>
<dbReference type="OrthoDB" id="9790372at2"/>
<dbReference type="RefSeq" id="WP_005999724.1">
    <property type="nucleotide sequence ID" value="NZ_AAEW02000007.1"/>
</dbReference>
<dbReference type="EMBL" id="AAEW02000007">
    <property type="protein sequence ID" value="EAT15933.1"/>
    <property type="molecule type" value="Genomic_DNA"/>
</dbReference>